<name>A0A1I7ZF47_9BILA</name>
<reference evidence="3" key="1">
    <citation type="submission" date="2016-11" db="UniProtKB">
        <authorList>
            <consortium name="WormBaseParasite"/>
        </authorList>
    </citation>
    <scope>IDENTIFICATION</scope>
</reference>
<keyword evidence="1" id="KW-0732">Signal</keyword>
<evidence type="ECO:0000313" key="3">
    <source>
        <dbReference type="WBParaSite" id="L893_g25822.t1"/>
    </source>
</evidence>
<dbReference type="AlphaFoldDB" id="A0A1I7ZF47"/>
<protein>
    <submittedName>
        <fullName evidence="3">Secreted protein</fullName>
    </submittedName>
</protein>
<proteinExistence type="predicted"/>
<organism evidence="2 3">
    <name type="scientific">Steinernema glaseri</name>
    <dbReference type="NCBI Taxonomy" id="37863"/>
    <lineage>
        <taxon>Eukaryota</taxon>
        <taxon>Metazoa</taxon>
        <taxon>Ecdysozoa</taxon>
        <taxon>Nematoda</taxon>
        <taxon>Chromadorea</taxon>
        <taxon>Rhabditida</taxon>
        <taxon>Tylenchina</taxon>
        <taxon>Panagrolaimomorpha</taxon>
        <taxon>Strongyloidoidea</taxon>
        <taxon>Steinernematidae</taxon>
        <taxon>Steinernema</taxon>
    </lineage>
</organism>
<keyword evidence="2" id="KW-1185">Reference proteome</keyword>
<evidence type="ECO:0000256" key="1">
    <source>
        <dbReference type="SAM" id="SignalP"/>
    </source>
</evidence>
<feature type="chain" id="PRO_5009313371" evidence="1">
    <location>
        <begin position="17"/>
        <end position="136"/>
    </location>
</feature>
<sequence length="136" mass="15565">MKTFLICLLLLAVAEAIRSGYSCEPSAWPWDPRPCRITRSPPSHKPKLLGAKGHSLKSASAYFAWRQPPNAEEGLGNVQHYGPQRQLHYQPLRRRCPPFYPNCEFLTFKQYGGIQPCQPDDPHYPGCLLEYYGEFL</sequence>
<feature type="signal peptide" evidence="1">
    <location>
        <begin position="1"/>
        <end position="16"/>
    </location>
</feature>
<accession>A0A1I7ZF47</accession>
<evidence type="ECO:0000313" key="2">
    <source>
        <dbReference type="Proteomes" id="UP000095287"/>
    </source>
</evidence>
<dbReference type="WBParaSite" id="L893_g25822.t1">
    <property type="protein sequence ID" value="L893_g25822.t1"/>
    <property type="gene ID" value="L893_g25822"/>
</dbReference>
<dbReference type="Proteomes" id="UP000095287">
    <property type="component" value="Unplaced"/>
</dbReference>